<keyword evidence="18" id="KW-1133">Transmembrane helix</keyword>
<name>A0A2H0N2G6_9BACT</name>
<dbReference type="PANTHER" id="PTHR32282:SF11">
    <property type="entry name" value="PENICILLIN-BINDING PROTEIN 1B"/>
    <property type="match status" value="1"/>
</dbReference>
<comment type="catalytic activity">
    <reaction evidence="16">
        <text>[GlcNAc-(1-&gt;4)-Mur2Ac(oyl-L-Ala-gamma-D-Glu-L-Lys-D-Ala-D-Ala)](n)-di-trans,octa-cis-undecaprenyl diphosphate + beta-D-GlcNAc-(1-&gt;4)-Mur2Ac(oyl-L-Ala-gamma-D-Glu-L-Lys-D-Ala-D-Ala)-di-trans,octa-cis-undecaprenyl diphosphate = [GlcNAc-(1-&gt;4)-Mur2Ac(oyl-L-Ala-gamma-D-Glu-L-Lys-D-Ala-D-Ala)](n+1)-di-trans,octa-cis-undecaprenyl diphosphate + di-trans,octa-cis-undecaprenyl diphosphate + H(+)</text>
        <dbReference type="Rhea" id="RHEA:23708"/>
        <dbReference type="Rhea" id="RHEA-COMP:9602"/>
        <dbReference type="Rhea" id="RHEA-COMP:9603"/>
        <dbReference type="ChEBI" id="CHEBI:15378"/>
        <dbReference type="ChEBI" id="CHEBI:58405"/>
        <dbReference type="ChEBI" id="CHEBI:60033"/>
        <dbReference type="ChEBI" id="CHEBI:78435"/>
        <dbReference type="EC" id="2.4.99.28"/>
    </reaction>
</comment>
<keyword evidence="13" id="KW-0511">Multifunctional enzyme</keyword>
<comment type="similarity">
    <text evidence="2">In the C-terminal section; belongs to the transpeptidase family.</text>
</comment>
<dbReference type="SUPFAM" id="SSF56601">
    <property type="entry name" value="beta-lactamase/transpeptidase-like"/>
    <property type="match status" value="1"/>
</dbReference>
<dbReference type="FunFam" id="1.10.3810.10:FF:000001">
    <property type="entry name" value="Penicillin-binding protein 1A"/>
    <property type="match status" value="1"/>
</dbReference>
<gene>
    <name evidence="21" type="ORF">COV60_02215</name>
</gene>
<sequence>MPNGDNHRRSYGYTNKKEPGRQRSYETKPLTQSRARQEPTEVQRPFDWIRALLFPFRIFGMLVFRVFQLLGWILKKIPWGIPFKKGNRGKTGKTILIVCVIGFFCLVGLFVWASKDLPDPNKLTDRQVAQSTKIYDQTGQHILYEVFADKKRTLITLDELPKDLIHGVIATEDTTFYEHHGIRPLSLLRSIVYGVFGEGRIGGGASTLTQQLVKNAILTNERRISRKIKEIILSVRLEQAYSKDQILQIYFNEIPYGSTNYGVESAAQSYFGKPASELSLAESATLAGMPKQPSAYIANTTLLKERRNFVLRRMAEESYITDEQKTTAQQEPLGFSTSFGNIDAPHFVLYVKQKLVEQYGEQTVDTGGLNVITSLDWEKQQIAEKVVDEVGTPALEAAGANNTALVALDPKTGQILAMVGSKDFYDEQIQGQFNVATLAKRQPGSSFKPIIYAAAFEKGYTPNTILFDVITDFGQNSGSSYKPLNYDLSEHGPVTIRQALQGSLN</sequence>
<feature type="non-terminal residue" evidence="21">
    <location>
        <position position="505"/>
    </location>
</feature>
<feature type="domain" description="Penicillin-binding protein transpeptidase" evidence="19">
    <location>
        <begin position="404"/>
        <end position="505"/>
    </location>
</feature>
<evidence type="ECO:0000256" key="11">
    <source>
        <dbReference type="ARBA" id="ARBA00022984"/>
    </source>
</evidence>
<dbReference type="Gene3D" id="1.10.3810.10">
    <property type="entry name" value="Biosynthetic peptidoglycan transglycosylase-like"/>
    <property type="match status" value="1"/>
</dbReference>
<comment type="subcellular location">
    <subcellularLocation>
        <location evidence="1">Cell membrane</location>
    </subcellularLocation>
</comment>
<dbReference type="PANTHER" id="PTHR32282">
    <property type="entry name" value="BINDING PROTEIN TRANSPEPTIDASE, PUTATIVE-RELATED"/>
    <property type="match status" value="1"/>
</dbReference>
<feature type="transmembrane region" description="Helical" evidence="18">
    <location>
        <begin position="95"/>
        <end position="113"/>
    </location>
</feature>
<keyword evidence="18" id="KW-0812">Transmembrane</keyword>
<evidence type="ECO:0000256" key="7">
    <source>
        <dbReference type="ARBA" id="ARBA00022676"/>
    </source>
</evidence>
<dbReference type="AlphaFoldDB" id="A0A2H0N2G6"/>
<organism evidence="21 22">
    <name type="scientific">Candidatus Magasanikbacteria bacterium CG11_big_fil_rev_8_21_14_0_20_43_7</name>
    <dbReference type="NCBI Taxonomy" id="1974654"/>
    <lineage>
        <taxon>Bacteria</taxon>
        <taxon>Candidatus Magasanikiibacteriota</taxon>
    </lineage>
</organism>
<feature type="domain" description="Glycosyl transferase family 51" evidence="20">
    <location>
        <begin position="145"/>
        <end position="314"/>
    </location>
</feature>
<keyword evidence="11" id="KW-0573">Peptidoglycan synthesis</keyword>
<evidence type="ECO:0000256" key="12">
    <source>
        <dbReference type="ARBA" id="ARBA00023136"/>
    </source>
</evidence>
<evidence type="ECO:0000256" key="13">
    <source>
        <dbReference type="ARBA" id="ARBA00023268"/>
    </source>
</evidence>
<comment type="caution">
    <text evidence="21">The sequence shown here is derived from an EMBL/GenBank/DDBJ whole genome shotgun (WGS) entry which is preliminary data.</text>
</comment>
<feature type="region of interest" description="Disordered" evidence="17">
    <location>
        <begin position="1"/>
        <end position="38"/>
    </location>
</feature>
<evidence type="ECO:0000256" key="6">
    <source>
        <dbReference type="ARBA" id="ARBA00022670"/>
    </source>
</evidence>
<dbReference type="GO" id="GO:0006508">
    <property type="term" value="P:proteolysis"/>
    <property type="evidence" value="ECO:0007669"/>
    <property type="project" value="UniProtKB-KW"/>
</dbReference>
<dbReference type="GO" id="GO:0030288">
    <property type="term" value="C:outer membrane-bounded periplasmic space"/>
    <property type="evidence" value="ECO:0007669"/>
    <property type="project" value="TreeGrafter"/>
</dbReference>
<evidence type="ECO:0000259" key="20">
    <source>
        <dbReference type="Pfam" id="PF00912"/>
    </source>
</evidence>
<evidence type="ECO:0000256" key="9">
    <source>
        <dbReference type="ARBA" id="ARBA00022801"/>
    </source>
</evidence>
<dbReference type="Proteomes" id="UP000229782">
    <property type="component" value="Unassembled WGS sequence"/>
</dbReference>
<evidence type="ECO:0000256" key="16">
    <source>
        <dbReference type="ARBA" id="ARBA00049902"/>
    </source>
</evidence>
<dbReference type="GO" id="GO:0009002">
    <property type="term" value="F:serine-type D-Ala-D-Ala carboxypeptidase activity"/>
    <property type="evidence" value="ECO:0007669"/>
    <property type="project" value="UniProtKB-EC"/>
</dbReference>
<dbReference type="SUPFAM" id="SSF53955">
    <property type="entry name" value="Lysozyme-like"/>
    <property type="match status" value="1"/>
</dbReference>
<evidence type="ECO:0000313" key="22">
    <source>
        <dbReference type="Proteomes" id="UP000229782"/>
    </source>
</evidence>
<evidence type="ECO:0000256" key="18">
    <source>
        <dbReference type="SAM" id="Phobius"/>
    </source>
</evidence>
<dbReference type="GO" id="GO:0005886">
    <property type="term" value="C:plasma membrane"/>
    <property type="evidence" value="ECO:0007669"/>
    <property type="project" value="UniProtKB-SubCell"/>
</dbReference>
<keyword evidence="4" id="KW-1003">Cell membrane</keyword>
<comment type="similarity">
    <text evidence="3">In the N-terminal section; belongs to the glycosyltransferase 51 family.</text>
</comment>
<evidence type="ECO:0000256" key="15">
    <source>
        <dbReference type="ARBA" id="ARBA00034000"/>
    </source>
</evidence>
<evidence type="ECO:0000256" key="5">
    <source>
        <dbReference type="ARBA" id="ARBA00022645"/>
    </source>
</evidence>
<dbReference type="InterPro" id="IPR001460">
    <property type="entry name" value="PCN-bd_Tpept"/>
</dbReference>
<dbReference type="GO" id="GO:0008658">
    <property type="term" value="F:penicillin binding"/>
    <property type="evidence" value="ECO:0007669"/>
    <property type="project" value="InterPro"/>
</dbReference>
<evidence type="ECO:0000256" key="10">
    <source>
        <dbReference type="ARBA" id="ARBA00022960"/>
    </source>
</evidence>
<protein>
    <submittedName>
        <fullName evidence="21">Uncharacterized protein</fullName>
    </submittedName>
</protein>
<keyword evidence="5" id="KW-0121">Carboxypeptidase</keyword>
<evidence type="ECO:0000256" key="4">
    <source>
        <dbReference type="ARBA" id="ARBA00022475"/>
    </source>
</evidence>
<dbReference type="GO" id="GO:0008360">
    <property type="term" value="P:regulation of cell shape"/>
    <property type="evidence" value="ECO:0007669"/>
    <property type="project" value="UniProtKB-KW"/>
</dbReference>
<reference evidence="21 22" key="1">
    <citation type="submission" date="2017-09" db="EMBL/GenBank/DDBJ databases">
        <title>Depth-based differentiation of microbial function through sediment-hosted aquifers and enrichment of novel symbionts in the deep terrestrial subsurface.</title>
        <authorList>
            <person name="Probst A.J."/>
            <person name="Ladd B."/>
            <person name="Jarett J.K."/>
            <person name="Geller-Mcgrath D.E."/>
            <person name="Sieber C.M."/>
            <person name="Emerson J.B."/>
            <person name="Anantharaman K."/>
            <person name="Thomas B.C."/>
            <person name="Malmstrom R."/>
            <person name="Stieglmeier M."/>
            <person name="Klingl A."/>
            <person name="Woyke T."/>
            <person name="Ryan C.M."/>
            <person name="Banfield J.F."/>
        </authorList>
    </citation>
    <scope>NUCLEOTIDE SEQUENCE [LARGE SCALE GENOMIC DNA]</scope>
    <source>
        <strain evidence="21">CG11_big_fil_rev_8_21_14_0_20_43_7</strain>
    </source>
</reference>
<dbReference type="InterPro" id="IPR023346">
    <property type="entry name" value="Lysozyme-like_dom_sf"/>
</dbReference>
<proteinExistence type="inferred from homology"/>
<evidence type="ECO:0000256" key="2">
    <source>
        <dbReference type="ARBA" id="ARBA00007090"/>
    </source>
</evidence>
<dbReference type="InterPro" id="IPR036950">
    <property type="entry name" value="PBP_transglycosylase"/>
</dbReference>
<dbReference type="EMBL" id="PCWM01000052">
    <property type="protein sequence ID" value="PIR03083.1"/>
    <property type="molecule type" value="Genomic_DNA"/>
</dbReference>
<comment type="catalytic activity">
    <reaction evidence="15">
        <text>Preferential cleavage: (Ac)2-L-Lys-D-Ala-|-D-Ala. Also transpeptidation of peptidyl-alanyl moieties that are N-acyl substituents of D-alanine.</text>
        <dbReference type="EC" id="3.4.16.4"/>
    </reaction>
</comment>
<evidence type="ECO:0000256" key="1">
    <source>
        <dbReference type="ARBA" id="ARBA00004236"/>
    </source>
</evidence>
<evidence type="ECO:0000256" key="14">
    <source>
        <dbReference type="ARBA" id="ARBA00023316"/>
    </source>
</evidence>
<keyword evidence="6" id="KW-0645">Protease</keyword>
<keyword evidence="9" id="KW-0378">Hydrolase</keyword>
<evidence type="ECO:0000259" key="19">
    <source>
        <dbReference type="Pfam" id="PF00905"/>
    </source>
</evidence>
<evidence type="ECO:0000256" key="3">
    <source>
        <dbReference type="ARBA" id="ARBA00007739"/>
    </source>
</evidence>
<evidence type="ECO:0000256" key="17">
    <source>
        <dbReference type="SAM" id="MobiDB-lite"/>
    </source>
</evidence>
<feature type="compositionally biased region" description="Basic and acidic residues" evidence="17">
    <location>
        <begin position="15"/>
        <end position="26"/>
    </location>
</feature>
<dbReference type="InterPro" id="IPR050396">
    <property type="entry name" value="Glycosyltr_51/Transpeptidase"/>
</dbReference>
<evidence type="ECO:0000256" key="8">
    <source>
        <dbReference type="ARBA" id="ARBA00022679"/>
    </source>
</evidence>
<dbReference type="GO" id="GO:0008955">
    <property type="term" value="F:peptidoglycan glycosyltransferase activity"/>
    <property type="evidence" value="ECO:0007669"/>
    <property type="project" value="UniProtKB-EC"/>
</dbReference>
<dbReference type="InterPro" id="IPR001264">
    <property type="entry name" value="Glyco_trans_51"/>
</dbReference>
<accession>A0A2H0N2G6</accession>
<dbReference type="GO" id="GO:0009252">
    <property type="term" value="P:peptidoglycan biosynthetic process"/>
    <property type="evidence" value="ECO:0007669"/>
    <property type="project" value="UniProtKB-KW"/>
</dbReference>
<keyword evidence="12 18" id="KW-0472">Membrane</keyword>
<evidence type="ECO:0000313" key="21">
    <source>
        <dbReference type="EMBL" id="PIR03083.1"/>
    </source>
</evidence>
<dbReference type="InterPro" id="IPR012338">
    <property type="entry name" value="Beta-lactam/transpept-like"/>
</dbReference>
<keyword evidence="7" id="KW-0328">Glycosyltransferase</keyword>
<keyword evidence="8" id="KW-0808">Transferase</keyword>
<dbReference type="Gene3D" id="3.40.710.10">
    <property type="entry name" value="DD-peptidase/beta-lactamase superfamily"/>
    <property type="match status" value="1"/>
</dbReference>
<dbReference type="GO" id="GO:0071555">
    <property type="term" value="P:cell wall organization"/>
    <property type="evidence" value="ECO:0007669"/>
    <property type="project" value="UniProtKB-KW"/>
</dbReference>
<keyword evidence="10" id="KW-0133">Cell shape</keyword>
<dbReference type="Pfam" id="PF00905">
    <property type="entry name" value="Transpeptidase"/>
    <property type="match status" value="1"/>
</dbReference>
<keyword evidence="14" id="KW-0961">Cell wall biogenesis/degradation</keyword>
<feature type="transmembrane region" description="Helical" evidence="18">
    <location>
        <begin position="54"/>
        <end position="74"/>
    </location>
</feature>
<dbReference type="Pfam" id="PF00912">
    <property type="entry name" value="Transgly"/>
    <property type="match status" value="1"/>
</dbReference>